<keyword evidence="1" id="KW-0812">Transmembrane</keyword>
<feature type="transmembrane region" description="Helical" evidence="1">
    <location>
        <begin position="87"/>
        <end position="107"/>
    </location>
</feature>
<keyword evidence="1" id="KW-1133">Transmembrane helix</keyword>
<feature type="transmembrane region" description="Helical" evidence="1">
    <location>
        <begin position="149"/>
        <end position="170"/>
    </location>
</feature>
<protein>
    <submittedName>
        <fullName evidence="2">Putative export control protein chs7</fullName>
    </submittedName>
</protein>
<proteinExistence type="predicted"/>
<dbReference type="InterPro" id="IPR022057">
    <property type="entry name" value="Chs7"/>
</dbReference>
<keyword evidence="3" id="KW-1185">Reference proteome</keyword>
<accession>A0A0G2E734</accession>
<dbReference type="PANTHER" id="PTHR35329:SF1">
    <property type="entry name" value="CHITIN SYNTHASE EXPORT CHAPERONE"/>
    <property type="match status" value="1"/>
</dbReference>
<feature type="transmembrane region" description="Helical" evidence="1">
    <location>
        <begin position="50"/>
        <end position="72"/>
    </location>
</feature>
<evidence type="ECO:0000313" key="3">
    <source>
        <dbReference type="Proteomes" id="UP000053317"/>
    </source>
</evidence>
<comment type="caution">
    <text evidence="2">The sequence shown here is derived from an EMBL/GenBank/DDBJ whole genome shotgun (WGS) entry which is preliminary data.</text>
</comment>
<keyword evidence="1" id="KW-0472">Membrane</keyword>
<dbReference type="OrthoDB" id="5582162at2759"/>
<reference evidence="2 3" key="1">
    <citation type="submission" date="2015-05" db="EMBL/GenBank/DDBJ databases">
        <title>Distinctive expansion of gene families associated with plant cell wall degradation and secondary metabolism in the genomes of grapevine trunk pathogens.</title>
        <authorList>
            <person name="Lawrence D.P."/>
            <person name="Travadon R."/>
            <person name="Rolshausen P.E."/>
            <person name="Baumgartner K."/>
        </authorList>
    </citation>
    <scope>NUCLEOTIDE SEQUENCE [LARGE SCALE GENOMIC DNA]</scope>
    <source>
        <strain evidence="2">UCRPC4</strain>
    </source>
</reference>
<dbReference type="GO" id="GO:0006457">
    <property type="term" value="P:protein folding"/>
    <property type="evidence" value="ECO:0007669"/>
    <property type="project" value="TreeGrafter"/>
</dbReference>
<feature type="transmembrane region" description="Helical" evidence="1">
    <location>
        <begin position="119"/>
        <end position="143"/>
    </location>
</feature>
<dbReference type="Proteomes" id="UP000053317">
    <property type="component" value="Unassembled WGS sequence"/>
</dbReference>
<feature type="transmembrane region" description="Helical" evidence="1">
    <location>
        <begin position="258"/>
        <end position="279"/>
    </location>
</feature>
<dbReference type="GO" id="GO:0005789">
    <property type="term" value="C:endoplasmic reticulum membrane"/>
    <property type="evidence" value="ECO:0007669"/>
    <property type="project" value="TreeGrafter"/>
</dbReference>
<evidence type="ECO:0000313" key="2">
    <source>
        <dbReference type="EMBL" id="KKY18439.1"/>
    </source>
</evidence>
<organism evidence="2 3">
    <name type="scientific">Phaeomoniella chlamydospora</name>
    <name type="common">Phaeoacremonium chlamydosporum</name>
    <dbReference type="NCBI Taxonomy" id="158046"/>
    <lineage>
        <taxon>Eukaryota</taxon>
        <taxon>Fungi</taxon>
        <taxon>Dikarya</taxon>
        <taxon>Ascomycota</taxon>
        <taxon>Pezizomycotina</taxon>
        <taxon>Eurotiomycetes</taxon>
        <taxon>Chaetothyriomycetidae</taxon>
        <taxon>Phaeomoniellales</taxon>
        <taxon>Phaeomoniellaceae</taxon>
        <taxon>Phaeomoniella</taxon>
    </lineage>
</organism>
<gene>
    <name evidence="2" type="ORF">UCRPC4_g04908</name>
</gene>
<name>A0A0G2E734_PHACM</name>
<dbReference type="PANTHER" id="PTHR35329">
    <property type="entry name" value="CHITIN SYNTHASE EXPORT CHAPERONE"/>
    <property type="match status" value="1"/>
</dbReference>
<feature type="transmembrane region" description="Helical" evidence="1">
    <location>
        <begin position="226"/>
        <end position="246"/>
    </location>
</feature>
<evidence type="ECO:0000256" key="1">
    <source>
        <dbReference type="SAM" id="Phobius"/>
    </source>
</evidence>
<dbReference type="GO" id="GO:0051082">
    <property type="term" value="F:unfolded protein binding"/>
    <property type="evidence" value="ECO:0007669"/>
    <property type="project" value="TreeGrafter"/>
</dbReference>
<dbReference type="EMBL" id="LCWF01000121">
    <property type="protein sequence ID" value="KKY18439.1"/>
    <property type="molecule type" value="Genomic_DNA"/>
</dbReference>
<dbReference type="AlphaFoldDB" id="A0A0G2E734"/>
<reference evidence="2 3" key="2">
    <citation type="submission" date="2015-05" db="EMBL/GenBank/DDBJ databases">
        <authorList>
            <person name="Morales-Cruz A."/>
            <person name="Amrine K.C."/>
            <person name="Cantu D."/>
        </authorList>
    </citation>
    <scope>NUCLEOTIDE SEQUENCE [LARGE SCALE GENOMIC DNA]</scope>
    <source>
        <strain evidence="2">UCRPC4</strain>
    </source>
</reference>
<dbReference type="Pfam" id="PF12271">
    <property type="entry name" value="Chs7"/>
    <property type="match status" value="1"/>
</dbReference>
<feature type="transmembrane region" description="Helical" evidence="1">
    <location>
        <begin position="191"/>
        <end position="220"/>
    </location>
</feature>
<sequence length="298" mass="32346">MGSTQFGNFDKFCRDSTLPVCNLFVHSNQPPNADYGGCALTGIHLSHNRYLGNLGSILLCAVAVLVTIFLLLKSERKAAAVGRREMQIFLIGYIILSICEIFTVGAFPLDPSVRKGFTAVHIATITATTWVLLLNAVVGFQLLDDGTPVSIALILGSALALFVGTGYIALDTAFSWTGHFDGSRGGSNRNIGLYVLYLLIPLIFLFLFFVLETVLVIRVLGEKKPMLYLAAATLLFAIGQIFDFVISTHICQGVNGKINGAMFETLFTLLSVVMIWVFWSSITEDDWPMPVAGGSGYA</sequence>